<feature type="region of interest" description="Disordered" evidence="1">
    <location>
        <begin position="1"/>
        <end position="130"/>
    </location>
</feature>
<keyword evidence="2" id="KW-1185">Reference proteome</keyword>
<evidence type="ECO:0000256" key="1">
    <source>
        <dbReference type="SAM" id="MobiDB-lite"/>
    </source>
</evidence>
<sequence>MASSPRQSTPNMDKLIQEALHRRAALERQHSIHTATSASPSNGRRNENENATPGQPDNHSAALYLPDGSLMEEVVRPQKRSRPSNAVKHRHRRNRRASDSKAHEERGGMRRKKSRRQLGGVNAPPTRSLQ</sequence>
<protein>
    <submittedName>
        <fullName evidence="3">Uncharacterized protein</fullName>
    </submittedName>
</protein>
<proteinExistence type="predicted"/>
<organism evidence="2 3">
    <name type="scientific">Ditylenchus dipsaci</name>
    <dbReference type="NCBI Taxonomy" id="166011"/>
    <lineage>
        <taxon>Eukaryota</taxon>
        <taxon>Metazoa</taxon>
        <taxon>Ecdysozoa</taxon>
        <taxon>Nematoda</taxon>
        <taxon>Chromadorea</taxon>
        <taxon>Rhabditida</taxon>
        <taxon>Tylenchina</taxon>
        <taxon>Tylenchomorpha</taxon>
        <taxon>Sphaerularioidea</taxon>
        <taxon>Anguinidae</taxon>
        <taxon>Anguininae</taxon>
        <taxon>Ditylenchus</taxon>
    </lineage>
</organism>
<name>A0A915D9G9_9BILA</name>
<accession>A0A915D9G9</accession>
<dbReference type="AlphaFoldDB" id="A0A915D9G9"/>
<dbReference type="WBParaSite" id="jg17251">
    <property type="protein sequence ID" value="jg17251"/>
    <property type="gene ID" value="jg17251"/>
</dbReference>
<feature type="compositionally biased region" description="Basic residues" evidence="1">
    <location>
        <begin position="77"/>
        <end position="95"/>
    </location>
</feature>
<reference evidence="3" key="1">
    <citation type="submission" date="2022-11" db="UniProtKB">
        <authorList>
            <consortium name="WormBaseParasite"/>
        </authorList>
    </citation>
    <scope>IDENTIFICATION</scope>
</reference>
<feature type="compositionally biased region" description="Polar residues" evidence="1">
    <location>
        <begin position="32"/>
        <end position="58"/>
    </location>
</feature>
<feature type="compositionally biased region" description="Basic and acidic residues" evidence="1">
    <location>
        <begin position="96"/>
        <end position="108"/>
    </location>
</feature>
<dbReference type="Proteomes" id="UP000887574">
    <property type="component" value="Unplaced"/>
</dbReference>
<evidence type="ECO:0000313" key="3">
    <source>
        <dbReference type="WBParaSite" id="jg17251"/>
    </source>
</evidence>
<feature type="compositionally biased region" description="Basic and acidic residues" evidence="1">
    <location>
        <begin position="15"/>
        <end position="30"/>
    </location>
</feature>
<evidence type="ECO:0000313" key="2">
    <source>
        <dbReference type="Proteomes" id="UP000887574"/>
    </source>
</evidence>
<feature type="compositionally biased region" description="Polar residues" evidence="1">
    <location>
        <begin position="1"/>
        <end position="11"/>
    </location>
</feature>